<comment type="caution">
    <text evidence="6">The sequence shown here is derived from an EMBL/GenBank/DDBJ whole genome shotgun (WGS) entry which is preliminary data.</text>
</comment>
<dbReference type="InterPro" id="IPR011330">
    <property type="entry name" value="Glyco_hydro/deAcase_b/a-brl"/>
</dbReference>
<evidence type="ECO:0000256" key="2">
    <source>
        <dbReference type="ARBA" id="ARBA00022723"/>
    </source>
</evidence>
<evidence type="ECO:0008006" key="8">
    <source>
        <dbReference type="Google" id="ProtNLM"/>
    </source>
</evidence>
<evidence type="ECO:0000256" key="1">
    <source>
        <dbReference type="ARBA" id="ARBA00001946"/>
    </source>
</evidence>
<sequence>MTKQLILVAEGLGTTEATTAGGFLALRSGFATGGRLVVVGAWAREVVRRYRGEDLGVELVLTSPHPILGYRPLTHAPTLMGGEGTFPTTTDDLLEHADAGEVYRELRAQLERAILWGISVSHLAILHDAVWPRADLADAVFDLADEFRVALRLTPSYSEANLGYDAYILACNRGIATIDHTLKATPAELSTTDALLHCISKEMATELDGIIELALSFAANTPEIRSFGSREIHIIDPHSFTQQAAILKELLQQRHVESETYRRITHARQQQRKA</sequence>
<dbReference type="OrthoDB" id="9774177at2"/>
<organism evidence="6 7">
    <name type="scientific">Ferrimicrobium acidiphilum DSM 19497</name>
    <dbReference type="NCBI Taxonomy" id="1121877"/>
    <lineage>
        <taxon>Bacteria</taxon>
        <taxon>Bacillati</taxon>
        <taxon>Actinomycetota</taxon>
        <taxon>Acidimicrobiia</taxon>
        <taxon>Acidimicrobiales</taxon>
        <taxon>Acidimicrobiaceae</taxon>
        <taxon>Ferrimicrobium</taxon>
    </lineage>
</organism>
<keyword evidence="3" id="KW-0378">Hydrolase</keyword>
<reference evidence="6 7" key="1">
    <citation type="submission" date="2015-01" db="EMBL/GenBank/DDBJ databases">
        <title>Draft genome of the acidophilic iron oxidizer Ferrimicrobium acidiphilum strain T23.</title>
        <authorList>
            <person name="Poehlein A."/>
            <person name="Eisen S."/>
            <person name="Schloemann M."/>
            <person name="Johnson B.D."/>
            <person name="Daniel R."/>
            <person name="Muehling M."/>
        </authorList>
    </citation>
    <scope>NUCLEOTIDE SEQUENCE [LARGE SCALE GENOMIC DNA]</scope>
    <source>
        <strain evidence="6 7">T23</strain>
    </source>
</reference>
<dbReference type="eggNOG" id="COG3394">
    <property type="taxonomic scope" value="Bacteria"/>
</dbReference>
<accession>A0A0D8FY14</accession>
<evidence type="ECO:0000313" key="6">
    <source>
        <dbReference type="EMBL" id="KJE78158.1"/>
    </source>
</evidence>
<proteinExistence type="predicted"/>
<protein>
    <recommendedName>
        <fullName evidence="8">ChbG/HpnK family deacetylase</fullName>
    </recommendedName>
</protein>
<dbReference type="RefSeq" id="WP_052565055.1">
    <property type="nucleotide sequence ID" value="NZ_JQKF01000001.1"/>
</dbReference>
<comment type="cofactor">
    <cofactor evidence="1">
        <name>Mg(2+)</name>
        <dbReference type="ChEBI" id="CHEBI:18420"/>
    </cofactor>
</comment>
<dbReference type="GeneID" id="78371505"/>
<gene>
    <name evidence="6" type="ORF">FEAC_01500</name>
</gene>
<dbReference type="Pfam" id="PF04794">
    <property type="entry name" value="YdjC"/>
    <property type="match status" value="1"/>
</dbReference>
<keyword evidence="4" id="KW-0460">Magnesium</keyword>
<name>A0A0D8FY14_9ACTN</name>
<keyword evidence="5" id="KW-0119">Carbohydrate metabolism</keyword>
<evidence type="ECO:0000313" key="7">
    <source>
        <dbReference type="Proteomes" id="UP000032336"/>
    </source>
</evidence>
<evidence type="ECO:0000256" key="3">
    <source>
        <dbReference type="ARBA" id="ARBA00022801"/>
    </source>
</evidence>
<dbReference type="AlphaFoldDB" id="A0A0D8FY14"/>
<dbReference type="Proteomes" id="UP000032336">
    <property type="component" value="Unassembled WGS sequence"/>
</dbReference>
<dbReference type="GO" id="GO:0046872">
    <property type="term" value="F:metal ion binding"/>
    <property type="evidence" value="ECO:0007669"/>
    <property type="project" value="UniProtKB-KW"/>
</dbReference>
<keyword evidence="7" id="KW-1185">Reference proteome</keyword>
<dbReference type="GO" id="GO:0016787">
    <property type="term" value="F:hydrolase activity"/>
    <property type="evidence" value="ECO:0007669"/>
    <property type="project" value="UniProtKB-KW"/>
</dbReference>
<keyword evidence="2" id="KW-0479">Metal-binding</keyword>
<dbReference type="InterPro" id="IPR006879">
    <property type="entry name" value="YdjC-like"/>
</dbReference>
<dbReference type="EMBL" id="JXUW01000001">
    <property type="protein sequence ID" value="KJE78158.1"/>
    <property type="molecule type" value="Genomic_DNA"/>
</dbReference>
<dbReference type="STRING" id="1121877.FEAC_01500"/>
<evidence type="ECO:0000256" key="4">
    <source>
        <dbReference type="ARBA" id="ARBA00022842"/>
    </source>
</evidence>
<dbReference type="Gene3D" id="3.20.20.370">
    <property type="entry name" value="Glycoside hydrolase/deacetylase"/>
    <property type="match status" value="1"/>
</dbReference>
<dbReference type="GO" id="GO:0005975">
    <property type="term" value="P:carbohydrate metabolic process"/>
    <property type="evidence" value="ECO:0007669"/>
    <property type="project" value="InterPro"/>
</dbReference>
<dbReference type="SUPFAM" id="SSF88713">
    <property type="entry name" value="Glycoside hydrolase/deacetylase"/>
    <property type="match status" value="1"/>
</dbReference>
<evidence type="ECO:0000256" key="5">
    <source>
        <dbReference type="ARBA" id="ARBA00023277"/>
    </source>
</evidence>